<accession>A0A160JHJ4</accession>
<dbReference type="PANTHER" id="PTHR38765:SF1">
    <property type="entry name" value="DUF484 DOMAIN-CONTAINING PROTEIN"/>
    <property type="match status" value="1"/>
</dbReference>
<dbReference type="AlphaFoldDB" id="A0A160JHJ4"/>
<dbReference type="InterPro" id="IPR007435">
    <property type="entry name" value="DUF484"/>
</dbReference>
<proteinExistence type="predicted"/>
<dbReference type="Gene3D" id="3.30.450.40">
    <property type="match status" value="1"/>
</dbReference>
<dbReference type="PANTHER" id="PTHR38765">
    <property type="entry name" value="DUF484 DOMAIN-CONTAINING PROTEIN"/>
    <property type="match status" value="1"/>
</dbReference>
<evidence type="ECO:0000256" key="1">
    <source>
        <dbReference type="SAM" id="MobiDB-lite"/>
    </source>
</evidence>
<reference evidence="2 3" key="1">
    <citation type="journal article" date="2013" name="Int. J. Syst. Evol. Microbiol.">
        <title>Azospirillum humicireducens sp. nov., a nitrogen-fixing bacterium isolated from a microbial fuel cell.</title>
        <authorList>
            <person name="Zhou S."/>
            <person name="Han L."/>
            <person name="Wang Y."/>
            <person name="Yang G."/>
            <person name="Zhuang L."/>
            <person name="Hu P."/>
        </authorList>
    </citation>
    <scope>NUCLEOTIDE SEQUENCE [LARGE SCALE GENOMIC DNA]</scope>
    <source>
        <strain evidence="2 3">SgZ-5</strain>
    </source>
</reference>
<dbReference type="Proteomes" id="UP000077405">
    <property type="component" value="Chromosome"/>
</dbReference>
<dbReference type="EMBL" id="CP015285">
    <property type="protein sequence ID" value="ANC92274.1"/>
    <property type="molecule type" value="Genomic_DNA"/>
</dbReference>
<feature type="region of interest" description="Disordered" evidence="1">
    <location>
        <begin position="1"/>
        <end position="21"/>
    </location>
</feature>
<dbReference type="STRING" id="1226968.A6A40_10370"/>
<protein>
    <submittedName>
        <fullName evidence="2">DUF484 domain-containing protein</fullName>
    </submittedName>
</protein>
<evidence type="ECO:0000313" key="3">
    <source>
        <dbReference type="Proteomes" id="UP000077405"/>
    </source>
</evidence>
<gene>
    <name evidence="2" type="ORF">A6A40_10370</name>
</gene>
<dbReference type="KEGG" id="ahu:A6A40_10370"/>
<name>A0A160JHJ4_9PROT</name>
<dbReference type="OrthoDB" id="7200179at2"/>
<organism evidence="2 3">
    <name type="scientific">Azospirillum humicireducens</name>
    <dbReference type="NCBI Taxonomy" id="1226968"/>
    <lineage>
        <taxon>Bacteria</taxon>
        <taxon>Pseudomonadati</taxon>
        <taxon>Pseudomonadota</taxon>
        <taxon>Alphaproteobacteria</taxon>
        <taxon>Rhodospirillales</taxon>
        <taxon>Azospirillaceae</taxon>
        <taxon>Azospirillum</taxon>
    </lineage>
</organism>
<dbReference type="InterPro" id="IPR029016">
    <property type="entry name" value="GAF-like_dom_sf"/>
</dbReference>
<dbReference type="RefSeq" id="WP_063635339.1">
    <property type="nucleotide sequence ID" value="NZ_CP015285.1"/>
</dbReference>
<keyword evidence="3" id="KW-1185">Reference proteome</keyword>
<feature type="compositionally biased region" description="Basic and acidic residues" evidence="1">
    <location>
        <begin position="1"/>
        <end position="10"/>
    </location>
</feature>
<sequence length="240" mass="26282">MADRGREPGHSPHRTSTLSSEDVRAYLRSHPDFLAQNADLVHHLTPPSLDRGRGVVDLQAFMVDRLRAEVRTLKDQQRELIGTSRANLNSQNRIHAAVLFLLDAQSFEQLIQTITTDLAVLLDLDVACLVIESNGSDIPHVHRSGVRVVEPGAIADRLGRADVVLNTDIQGDPEIYGPGAGLVRSEALIRIQVSSETPDGLLAFGSREPDTFHSGQGTELVGFLARVIERVIRGWLELPA</sequence>
<evidence type="ECO:0000313" key="2">
    <source>
        <dbReference type="EMBL" id="ANC92274.1"/>
    </source>
</evidence>
<dbReference type="Pfam" id="PF04340">
    <property type="entry name" value="DUF484"/>
    <property type="match status" value="1"/>
</dbReference>